<comment type="caution">
    <text evidence="1">The sequence shown here is derived from an EMBL/GenBank/DDBJ whole genome shotgun (WGS) entry which is preliminary data.</text>
</comment>
<protein>
    <submittedName>
        <fullName evidence="1">Uncharacterized protein</fullName>
    </submittedName>
</protein>
<proteinExistence type="predicted"/>
<sequence>MTGGAAPPPPTKDPTTLTFQYPTLTSTNYTIWRMRMEVLLGIHGVWDVIDPGSDDAKRNNIVKGLLFQSIPEDVILQIGNLKTAKEMWDAIKTRNLGADRVKEARLQTLIAEFDSLKMTETGTLDEYAAKISGIASRSVTLGEALSEEKLVKKFLTSLPRRWKLKTYEERIKGDDKTGESQGKLLYSKTESSNRNQESSRGRGRGSNSRGRGRGGGRGRGNTQNHDNSESSKNREDQKQKGKQRQQRDLSNIQCYRCDKYGHFASRCPDRVKNNEAHLNETQDEEVIHEEGSFFMMNVQETVFLNETKFIPTKHEPSSDEHGTWYLDNGASNHMTGNYSYFSELNERITGKVKFGDGSCVVIKGKGSILFEGKNGEQKLMKDIYYIPSLESNVISLGQSTIAGCDIRMKGNVLTMRDGEGRLLMVVPRTENRLYKIQLRIGKPHCLHAKINEAAWLWHARLGHINFGAVNVMHKLAKGVPTIDHQDQMCESCMVGKQTRQSFPKKATYRASEKLEMLHGDICGPIDPPTPAGNCYILVIIDDYSRYMWSFLLKHKSDAAERIKGFKAFIENRMQKKIKTFHTDRGGEFTSHDLNRFCGEQGISRMLTAPYAPQQNGIVERRNRTLLEMTRCLMKAKGVPNFLWGEAVRHATFIINRTPTRALVGVTPYEKFYDEKPNLEDLRVFGCVAYDKIVSKHLKKLDDRSKPLVYLGKEPKSGGSRLFDPHENKIIVSAHAVCDENKAWEWNNLLGSQTEKEAGTFTVHWMDAHNNVPDQPPTPTDTEHSLLPDQAQPAETGTLPDPVEDTAQGTNSPSIEVAPVRRSTRVPTLPRRLNDYEFNVDQLMLALNEEPKNYLEAKSNKEWVNAMKAEIDSIVKNNTWELVHPPKHVKPIGLRWLFKIKRNPDGSITRFKARLVAKGYVQEQGIDFEEVFAPVARIETIRLLIALAAGKGWKIQHLDVKTAFLYGELKEDVYVCQPEGFVKKGEETKVYKLSKALYGLRQSPRAWNLKLDETLKNMGFRRCLQENAVYRKTSNEEYIVIAVYVDDLLVTGTILEFIKQFKKRMATQFEMSDLGELSCYLGIEVSQDVDRIKIKQEHYAMKILNEAGMQDCNATQCPMEPGLKLSKAENEPEVDATHYRKIVGCLRYLIHTRPDLAYSVGVVSRYMQNPKESHARAIKQILRYLRGTTSFGIVYERGKGLKLLGYSDSSHNVDIDDGRSTTGHVFYLGDSPITWCSQKQDTVALSSCEAEYMAATAAACQAIWLRELLAEVTGEDKQEVLIRIDNKSAIALSKNPVFHGRSKHIHTRYHFIRDRIERKQVAVEHVSGDKQKADPLTKALARVKFMELRSLLGVQKLPSTQTFRG</sequence>
<accession>A0ACB9HAQ5</accession>
<dbReference type="Proteomes" id="UP001055811">
    <property type="component" value="Linkage Group LG01"/>
</dbReference>
<gene>
    <name evidence="1" type="ORF">L2E82_06285</name>
</gene>
<organism evidence="1 2">
    <name type="scientific">Cichorium intybus</name>
    <name type="common">Chicory</name>
    <dbReference type="NCBI Taxonomy" id="13427"/>
    <lineage>
        <taxon>Eukaryota</taxon>
        <taxon>Viridiplantae</taxon>
        <taxon>Streptophyta</taxon>
        <taxon>Embryophyta</taxon>
        <taxon>Tracheophyta</taxon>
        <taxon>Spermatophyta</taxon>
        <taxon>Magnoliopsida</taxon>
        <taxon>eudicotyledons</taxon>
        <taxon>Gunneridae</taxon>
        <taxon>Pentapetalae</taxon>
        <taxon>asterids</taxon>
        <taxon>campanulids</taxon>
        <taxon>Asterales</taxon>
        <taxon>Asteraceae</taxon>
        <taxon>Cichorioideae</taxon>
        <taxon>Cichorieae</taxon>
        <taxon>Cichoriinae</taxon>
        <taxon>Cichorium</taxon>
    </lineage>
</organism>
<evidence type="ECO:0000313" key="1">
    <source>
        <dbReference type="EMBL" id="KAI3792408.1"/>
    </source>
</evidence>
<evidence type="ECO:0000313" key="2">
    <source>
        <dbReference type="Proteomes" id="UP001055811"/>
    </source>
</evidence>
<reference evidence="2" key="1">
    <citation type="journal article" date="2022" name="Mol. Ecol. Resour.">
        <title>The genomes of chicory, endive, great burdock and yacon provide insights into Asteraceae palaeo-polyploidization history and plant inulin production.</title>
        <authorList>
            <person name="Fan W."/>
            <person name="Wang S."/>
            <person name="Wang H."/>
            <person name="Wang A."/>
            <person name="Jiang F."/>
            <person name="Liu H."/>
            <person name="Zhao H."/>
            <person name="Xu D."/>
            <person name="Zhang Y."/>
        </authorList>
    </citation>
    <scope>NUCLEOTIDE SEQUENCE [LARGE SCALE GENOMIC DNA]</scope>
    <source>
        <strain evidence="2">cv. Punajuju</strain>
    </source>
</reference>
<name>A0ACB9HAQ5_CICIN</name>
<reference evidence="1 2" key="2">
    <citation type="journal article" date="2022" name="Mol. Ecol. Resour.">
        <title>The genomes of chicory, endive, great burdock and yacon provide insights into Asteraceae paleo-polyploidization history and plant inulin production.</title>
        <authorList>
            <person name="Fan W."/>
            <person name="Wang S."/>
            <person name="Wang H."/>
            <person name="Wang A."/>
            <person name="Jiang F."/>
            <person name="Liu H."/>
            <person name="Zhao H."/>
            <person name="Xu D."/>
            <person name="Zhang Y."/>
        </authorList>
    </citation>
    <scope>NUCLEOTIDE SEQUENCE [LARGE SCALE GENOMIC DNA]</scope>
    <source>
        <strain evidence="2">cv. Punajuju</strain>
        <tissue evidence="1">Leaves</tissue>
    </source>
</reference>
<keyword evidence="2" id="KW-1185">Reference proteome</keyword>
<dbReference type="EMBL" id="CM042009">
    <property type="protein sequence ID" value="KAI3792408.1"/>
    <property type="molecule type" value="Genomic_DNA"/>
</dbReference>